<feature type="signal peptide" evidence="1">
    <location>
        <begin position="1"/>
        <end position="20"/>
    </location>
</feature>
<gene>
    <name evidence="2" type="ORF">CINC_LOCUS8169</name>
</gene>
<dbReference type="EMBL" id="LR824028">
    <property type="protein sequence ID" value="CAH0598340.1"/>
    <property type="molecule type" value="Genomic_DNA"/>
</dbReference>
<organism evidence="2 3">
    <name type="scientific">Chrysodeixis includens</name>
    <name type="common">Soybean looper</name>
    <name type="synonym">Pseudoplusia includens</name>
    <dbReference type="NCBI Taxonomy" id="689277"/>
    <lineage>
        <taxon>Eukaryota</taxon>
        <taxon>Metazoa</taxon>
        <taxon>Ecdysozoa</taxon>
        <taxon>Arthropoda</taxon>
        <taxon>Hexapoda</taxon>
        <taxon>Insecta</taxon>
        <taxon>Pterygota</taxon>
        <taxon>Neoptera</taxon>
        <taxon>Endopterygota</taxon>
        <taxon>Lepidoptera</taxon>
        <taxon>Glossata</taxon>
        <taxon>Ditrysia</taxon>
        <taxon>Noctuoidea</taxon>
        <taxon>Noctuidae</taxon>
        <taxon>Plusiinae</taxon>
        <taxon>Chrysodeixis</taxon>
    </lineage>
</organism>
<evidence type="ECO:0000313" key="3">
    <source>
        <dbReference type="Proteomes" id="UP001154114"/>
    </source>
</evidence>
<name>A0A9P0BW40_CHRIL</name>
<keyword evidence="1" id="KW-0732">Signal</keyword>
<dbReference type="OrthoDB" id="7324790at2759"/>
<proteinExistence type="predicted"/>
<evidence type="ECO:0000256" key="1">
    <source>
        <dbReference type="SAM" id="SignalP"/>
    </source>
</evidence>
<protein>
    <submittedName>
        <fullName evidence="2">Uncharacterized protein</fullName>
    </submittedName>
</protein>
<sequence length="173" mass="19803">MNGISRLLIVLLVPVLFVKCERIRPEVSSYTSEEDTEWDRRTGRVPATVFRTVNKFYCSIDSIVEGSHLIVYGTRGWTFAEQDVNLTLSYPPAREEPTTPPLEEYFITGFRVYLYSNGDDIQGFIIDGGVLQEKITLSFVTSKVTSLKYMFWVYGARKDVSGIDLNNQYRLCT</sequence>
<accession>A0A9P0BW40</accession>
<keyword evidence="3" id="KW-1185">Reference proteome</keyword>
<feature type="chain" id="PRO_5040310081" evidence="1">
    <location>
        <begin position="21"/>
        <end position="173"/>
    </location>
</feature>
<reference evidence="2" key="1">
    <citation type="submission" date="2021-12" db="EMBL/GenBank/DDBJ databases">
        <authorList>
            <person name="King R."/>
        </authorList>
    </citation>
    <scope>NUCLEOTIDE SEQUENCE</scope>
</reference>
<dbReference type="Proteomes" id="UP001154114">
    <property type="component" value="Chromosome 25"/>
</dbReference>
<evidence type="ECO:0000313" key="2">
    <source>
        <dbReference type="EMBL" id="CAH0598340.1"/>
    </source>
</evidence>
<dbReference type="AlphaFoldDB" id="A0A9P0BW40"/>